<evidence type="ECO:0000313" key="2">
    <source>
        <dbReference type="EMBL" id="EAY04198.1"/>
    </source>
</evidence>
<dbReference type="KEGG" id="tva:4762049"/>
<name>A2ET09_TRIV3</name>
<reference evidence="2" key="1">
    <citation type="submission" date="2006-10" db="EMBL/GenBank/DDBJ databases">
        <authorList>
            <person name="Amadeo P."/>
            <person name="Zhao Q."/>
            <person name="Wortman J."/>
            <person name="Fraser-Liggett C."/>
            <person name="Carlton J."/>
        </authorList>
    </citation>
    <scope>NUCLEOTIDE SEQUENCE</scope>
    <source>
        <strain evidence="2">G3</strain>
    </source>
</reference>
<dbReference type="OrthoDB" id="10639413at2759"/>
<proteinExistence type="predicted"/>
<gene>
    <name evidence="2" type="ORF">TVAG_298160</name>
</gene>
<feature type="compositionally biased region" description="Basic and acidic residues" evidence="1">
    <location>
        <begin position="159"/>
        <end position="188"/>
    </location>
</feature>
<dbReference type="Proteomes" id="UP000001542">
    <property type="component" value="Unassembled WGS sequence"/>
</dbReference>
<keyword evidence="3" id="KW-1185">Reference proteome</keyword>
<organism evidence="2 3">
    <name type="scientific">Trichomonas vaginalis (strain ATCC PRA-98 / G3)</name>
    <dbReference type="NCBI Taxonomy" id="412133"/>
    <lineage>
        <taxon>Eukaryota</taxon>
        <taxon>Metamonada</taxon>
        <taxon>Parabasalia</taxon>
        <taxon>Trichomonadida</taxon>
        <taxon>Trichomonadidae</taxon>
        <taxon>Trichomonas</taxon>
    </lineage>
</organism>
<protein>
    <submittedName>
        <fullName evidence="2">Uncharacterized protein</fullName>
    </submittedName>
</protein>
<dbReference type="AlphaFoldDB" id="A2ET09"/>
<dbReference type="VEuPathDB" id="TrichDB:TVAG_298160"/>
<accession>A2ET09</accession>
<dbReference type="SMR" id="A2ET09"/>
<dbReference type="RefSeq" id="XP_001316421.1">
    <property type="nucleotide sequence ID" value="XM_001316386.1"/>
</dbReference>
<reference evidence="2" key="2">
    <citation type="journal article" date="2007" name="Science">
        <title>Draft genome sequence of the sexually transmitted pathogen Trichomonas vaginalis.</title>
        <authorList>
            <person name="Carlton J.M."/>
            <person name="Hirt R.P."/>
            <person name="Silva J.C."/>
            <person name="Delcher A.L."/>
            <person name="Schatz M."/>
            <person name="Zhao Q."/>
            <person name="Wortman J.R."/>
            <person name="Bidwell S.L."/>
            <person name="Alsmark U.C.M."/>
            <person name="Besteiro S."/>
            <person name="Sicheritz-Ponten T."/>
            <person name="Noel C.J."/>
            <person name="Dacks J.B."/>
            <person name="Foster P.G."/>
            <person name="Simillion C."/>
            <person name="Van de Peer Y."/>
            <person name="Miranda-Saavedra D."/>
            <person name="Barton G.J."/>
            <person name="Westrop G.D."/>
            <person name="Mueller S."/>
            <person name="Dessi D."/>
            <person name="Fiori P.L."/>
            <person name="Ren Q."/>
            <person name="Paulsen I."/>
            <person name="Zhang H."/>
            <person name="Bastida-Corcuera F.D."/>
            <person name="Simoes-Barbosa A."/>
            <person name="Brown M.T."/>
            <person name="Hayes R.D."/>
            <person name="Mukherjee M."/>
            <person name="Okumura C.Y."/>
            <person name="Schneider R."/>
            <person name="Smith A.J."/>
            <person name="Vanacova S."/>
            <person name="Villalvazo M."/>
            <person name="Haas B.J."/>
            <person name="Pertea M."/>
            <person name="Feldblyum T.V."/>
            <person name="Utterback T.R."/>
            <person name="Shu C.L."/>
            <person name="Osoegawa K."/>
            <person name="de Jong P.J."/>
            <person name="Hrdy I."/>
            <person name="Horvathova L."/>
            <person name="Zubacova Z."/>
            <person name="Dolezal P."/>
            <person name="Malik S.B."/>
            <person name="Logsdon J.M. Jr."/>
            <person name="Henze K."/>
            <person name="Gupta A."/>
            <person name="Wang C.C."/>
            <person name="Dunne R.L."/>
            <person name="Upcroft J.A."/>
            <person name="Upcroft P."/>
            <person name="White O."/>
            <person name="Salzberg S.L."/>
            <person name="Tang P."/>
            <person name="Chiu C.-H."/>
            <person name="Lee Y.-S."/>
            <person name="Embley T.M."/>
            <person name="Coombs G.H."/>
            <person name="Mottram J.C."/>
            <person name="Tachezy J."/>
            <person name="Fraser-Liggett C.M."/>
            <person name="Johnson P.J."/>
        </authorList>
    </citation>
    <scope>NUCLEOTIDE SEQUENCE [LARGE SCALE GENOMIC DNA]</scope>
    <source>
        <strain evidence="2">G3</strain>
    </source>
</reference>
<sequence>MSKTLKQDNRNKNYIKNTDDLNNIFFSKSFQLFLNEFDQSQDTNAIVNIPPMKNEIEPKAEAKTSFNSRITELRIKRNHDNTIANHKEQASTLEKHMKRLEELSKNNQDNIDDAFKKESAERAEIPAYIRHEEEDLEKMKTRRSAQSRKGIDIANTVKQFEKRLKESQENGEKRAKERRMRLEGKKPK</sequence>
<dbReference type="VEuPathDB" id="TrichDB:TVAGG3_1033830"/>
<evidence type="ECO:0000313" key="3">
    <source>
        <dbReference type="Proteomes" id="UP000001542"/>
    </source>
</evidence>
<feature type="region of interest" description="Disordered" evidence="1">
    <location>
        <begin position="134"/>
        <end position="188"/>
    </location>
</feature>
<evidence type="ECO:0000256" key="1">
    <source>
        <dbReference type="SAM" id="MobiDB-lite"/>
    </source>
</evidence>
<dbReference type="InParanoid" id="A2ET09"/>
<dbReference type="EMBL" id="DS113482">
    <property type="protein sequence ID" value="EAY04198.1"/>
    <property type="molecule type" value="Genomic_DNA"/>
</dbReference>